<organism evidence="2 3">
    <name type="scientific">Chitinophaga chungangae</name>
    <dbReference type="NCBI Taxonomy" id="2821488"/>
    <lineage>
        <taxon>Bacteria</taxon>
        <taxon>Pseudomonadati</taxon>
        <taxon>Bacteroidota</taxon>
        <taxon>Chitinophagia</taxon>
        <taxon>Chitinophagales</taxon>
        <taxon>Chitinophagaceae</taxon>
        <taxon>Chitinophaga</taxon>
    </lineage>
</organism>
<evidence type="ECO:0000313" key="2">
    <source>
        <dbReference type="EMBL" id="MBO9151617.1"/>
    </source>
</evidence>
<comment type="caution">
    <text evidence="2">The sequence shown here is derived from an EMBL/GenBank/DDBJ whole genome shotgun (WGS) entry which is preliminary data.</text>
</comment>
<dbReference type="Proteomes" id="UP000679126">
    <property type="component" value="Unassembled WGS sequence"/>
</dbReference>
<keyword evidence="1" id="KW-1133">Transmembrane helix</keyword>
<keyword evidence="1" id="KW-0472">Membrane</keyword>
<protein>
    <submittedName>
        <fullName evidence="2">Uncharacterized protein</fullName>
    </submittedName>
</protein>
<sequence length="57" mass="6848">MKYLFKPYSLFLYVALIFLAVYVFYDNHLIDIQIGGTYYDLLKTGRRCRIAANFTWQ</sequence>
<proteinExistence type="predicted"/>
<evidence type="ECO:0000256" key="1">
    <source>
        <dbReference type="SAM" id="Phobius"/>
    </source>
</evidence>
<keyword evidence="1" id="KW-0812">Transmembrane</keyword>
<evidence type="ECO:0000313" key="3">
    <source>
        <dbReference type="Proteomes" id="UP000679126"/>
    </source>
</evidence>
<dbReference type="RefSeq" id="WP_209143992.1">
    <property type="nucleotide sequence ID" value="NZ_JAGHKP010000001.1"/>
</dbReference>
<keyword evidence="3" id="KW-1185">Reference proteome</keyword>
<reference evidence="3" key="1">
    <citation type="submission" date="2021-03" db="EMBL/GenBank/DDBJ databases">
        <title>Assistant Professor.</title>
        <authorList>
            <person name="Huq M.A."/>
        </authorList>
    </citation>
    <scope>NUCLEOTIDE SEQUENCE [LARGE SCALE GENOMIC DNA]</scope>
    <source>
        <strain evidence="3">MAH-28</strain>
    </source>
</reference>
<gene>
    <name evidence="2" type="ORF">J7I43_05325</name>
</gene>
<feature type="transmembrane region" description="Helical" evidence="1">
    <location>
        <begin position="7"/>
        <end position="25"/>
    </location>
</feature>
<accession>A0ABS3YAB5</accession>
<name>A0ABS3YAB5_9BACT</name>
<dbReference type="EMBL" id="JAGHKP010000001">
    <property type="protein sequence ID" value="MBO9151617.1"/>
    <property type="molecule type" value="Genomic_DNA"/>
</dbReference>